<name>T0PXJ4_SAPDV</name>
<evidence type="ECO:0000313" key="3">
    <source>
        <dbReference type="Proteomes" id="UP000030762"/>
    </source>
</evidence>
<dbReference type="OrthoDB" id="10493118at2759"/>
<accession>T0PXJ4</accession>
<dbReference type="AlphaFoldDB" id="T0PXJ4"/>
<dbReference type="InParanoid" id="T0PXJ4"/>
<dbReference type="EMBL" id="JH767257">
    <property type="protein sequence ID" value="EQC25750.1"/>
    <property type="molecule type" value="Genomic_DNA"/>
</dbReference>
<reference evidence="2 3" key="1">
    <citation type="submission" date="2012-04" db="EMBL/GenBank/DDBJ databases">
        <title>The Genome Sequence of Saprolegnia declina VS20.</title>
        <authorList>
            <consortium name="The Broad Institute Genome Sequencing Platform"/>
            <person name="Russ C."/>
            <person name="Nusbaum C."/>
            <person name="Tyler B."/>
            <person name="van West P."/>
            <person name="Dieguez-Uribeondo J."/>
            <person name="de Bruijn I."/>
            <person name="Tripathy S."/>
            <person name="Jiang R."/>
            <person name="Young S.K."/>
            <person name="Zeng Q."/>
            <person name="Gargeya S."/>
            <person name="Fitzgerald M."/>
            <person name="Haas B."/>
            <person name="Abouelleil A."/>
            <person name="Alvarado L."/>
            <person name="Arachchi H.M."/>
            <person name="Berlin A."/>
            <person name="Chapman S.B."/>
            <person name="Goldberg J."/>
            <person name="Griggs A."/>
            <person name="Gujja S."/>
            <person name="Hansen M."/>
            <person name="Howarth C."/>
            <person name="Imamovic A."/>
            <person name="Larimer J."/>
            <person name="McCowen C."/>
            <person name="Montmayeur A."/>
            <person name="Murphy C."/>
            <person name="Neiman D."/>
            <person name="Pearson M."/>
            <person name="Priest M."/>
            <person name="Roberts A."/>
            <person name="Saif S."/>
            <person name="Shea T."/>
            <person name="Sisk P."/>
            <person name="Sykes S."/>
            <person name="Wortman J."/>
            <person name="Nusbaum C."/>
            <person name="Birren B."/>
        </authorList>
    </citation>
    <scope>NUCLEOTIDE SEQUENCE [LARGE SCALE GENOMIC DNA]</scope>
    <source>
        <strain evidence="2 3">VS20</strain>
    </source>
</reference>
<feature type="transmembrane region" description="Helical" evidence="1">
    <location>
        <begin position="105"/>
        <end position="126"/>
    </location>
</feature>
<evidence type="ECO:0000256" key="1">
    <source>
        <dbReference type="SAM" id="Phobius"/>
    </source>
</evidence>
<keyword evidence="1" id="KW-0812">Transmembrane</keyword>
<dbReference type="GeneID" id="19957138"/>
<proteinExistence type="predicted"/>
<keyword evidence="3" id="KW-1185">Reference proteome</keyword>
<feature type="transmembrane region" description="Helical" evidence="1">
    <location>
        <begin position="66"/>
        <end position="85"/>
    </location>
</feature>
<dbReference type="OMA" id="CWTEHEI"/>
<gene>
    <name evidence="2" type="ORF">SDRG_16411</name>
</gene>
<protein>
    <submittedName>
        <fullName evidence="2">Uncharacterized protein</fullName>
    </submittedName>
</protein>
<dbReference type="RefSeq" id="XP_008620842.1">
    <property type="nucleotide sequence ID" value="XM_008622620.1"/>
</dbReference>
<evidence type="ECO:0000313" key="2">
    <source>
        <dbReference type="EMBL" id="EQC25750.1"/>
    </source>
</evidence>
<dbReference type="VEuPathDB" id="FungiDB:SDRG_16411"/>
<dbReference type="Proteomes" id="UP000030762">
    <property type="component" value="Unassembled WGS sequence"/>
</dbReference>
<keyword evidence="1" id="KW-1133">Transmembrane helix</keyword>
<keyword evidence="1" id="KW-0472">Membrane</keyword>
<organism evidence="2 3">
    <name type="scientific">Saprolegnia diclina (strain VS20)</name>
    <dbReference type="NCBI Taxonomy" id="1156394"/>
    <lineage>
        <taxon>Eukaryota</taxon>
        <taxon>Sar</taxon>
        <taxon>Stramenopiles</taxon>
        <taxon>Oomycota</taxon>
        <taxon>Saprolegniomycetes</taxon>
        <taxon>Saprolegniales</taxon>
        <taxon>Saprolegniaceae</taxon>
        <taxon>Saprolegnia</taxon>
    </lineage>
</organism>
<sequence length="197" mass="21899">MAQVVLKPYGTSRMGVKEWQVAESTSLALITDGVYTAAMFNTSLEELNVESKAYMIHGTQLMRKQVHYPMCAATVLCFAGIALGSSLSLTSASDEESGYSPMDGMAPMVAPILGMVLWTVAICFFMRHARKLTRQLKERFDSFLARINARDSSYGVQWQYREIYHQGAGDDNGYTEYEIVVKRDVVVPFALAVKVVS</sequence>